<feature type="transmembrane region" description="Helical" evidence="2">
    <location>
        <begin position="33"/>
        <end position="52"/>
    </location>
</feature>
<accession>A0A931DBA4</accession>
<keyword evidence="2" id="KW-1133">Transmembrane helix</keyword>
<name>A0A931DBA4_9ACTN</name>
<sequence>MRKERIALGLALFGLAGICGLVAWFLWPDTFGQLALWFGAAAFTWKGFQALLGKINPPQVQSTDQPDPPARPDSARRSPTNPPRPHEPSENPSPHYASRDSGTQDTDSAPLPTRTDHGEVWRAVKSTADSTVSSMLRFYVVLILLLLVPTALGLTIGGIVALYKGNVPMAGFMWAAAGFLVWYLCGPLRRFWKSKETELDNLNDVAEMVDGSGE</sequence>
<dbReference type="RefSeq" id="WP_197009935.1">
    <property type="nucleotide sequence ID" value="NZ_JADOUA010000001.1"/>
</dbReference>
<feature type="transmembrane region" description="Helical" evidence="2">
    <location>
        <begin position="138"/>
        <end position="163"/>
    </location>
</feature>
<keyword evidence="2" id="KW-0472">Membrane</keyword>
<feature type="region of interest" description="Disordered" evidence="1">
    <location>
        <begin position="56"/>
        <end position="117"/>
    </location>
</feature>
<dbReference type="EMBL" id="JADOUA010000001">
    <property type="protein sequence ID" value="MBG6087010.1"/>
    <property type="molecule type" value="Genomic_DNA"/>
</dbReference>
<protein>
    <submittedName>
        <fullName evidence="3">Uncharacterized protein</fullName>
    </submittedName>
</protein>
<keyword evidence="2" id="KW-0812">Transmembrane</keyword>
<evidence type="ECO:0000313" key="4">
    <source>
        <dbReference type="Proteomes" id="UP000614047"/>
    </source>
</evidence>
<proteinExistence type="predicted"/>
<organism evidence="3 4">
    <name type="scientific">Actinomadura viridis</name>
    <dbReference type="NCBI Taxonomy" id="58110"/>
    <lineage>
        <taxon>Bacteria</taxon>
        <taxon>Bacillati</taxon>
        <taxon>Actinomycetota</taxon>
        <taxon>Actinomycetes</taxon>
        <taxon>Streptosporangiales</taxon>
        <taxon>Thermomonosporaceae</taxon>
        <taxon>Actinomadura</taxon>
    </lineage>
</organism>
<keyword evidence="4" id="KW-1185">Reference proteome</keyword>
<evidence type="ECO:0000313" key="3">
    <source>
        <dbReference type="EMBL" id="MBG6087010.1"/>
    </source>
</evidence>
<evidence type="ECO:0000256" key="2">
    <source>
        <dbReference type="SAM" id="Phobius"/>
    </source>
</evidence>
<reference evidence="3" key="1">
    <citation type="submission" date="2020-11" db="EMBL/GenBank/DDBJ databases">
        <title>Sequencing the genomes of 1000 actinobacteria strains.</title>
        <authorList>
            <person name="Klenk H.-P."/>
        </authorList>
    </citation>
    <scope>NUCLEOTIDE SEQUENCE</scope>
    <source>
        <strain evidence="3">DSM 43175</strain>
    </source>
</reference>
<feature type="transmembrane region" description="Helical" evidence="2">
    <location>
        <begin position="7"/>
        <end position="27"/>
    </location>
</feature>
<comment type="caution">
    <text evidence="3">The sequence shown here is derived from an EMBL/GenBank/DDBJ whole genome shotgun (WGS) entry which is preliminary data.</text>
</comment>
<evidence type="ECO:0000256" key="1">
    <source>
        <dbReference type="SAM" id="MobiDB-lite"/>
    </source>
</evidence>
<gene>
    <name evidence="3" type="ORF">IW256_001123</name>
</gene>
<dbReference type="Proteomes" id="UP000614047">
    <property type="component" value="Unassembled WGS sequence"/>
</dbReference>
<feature type="transmembrane region" description="Helical" evidence="2">
    <location>
        <begin position="169"/>
        <end position="185"/>
    </location>
</feature>
<dbReference type="AlphaFoldDB" id="A0A931DBA4"/>